<proteinExistence type="predicted"/>
<dbReference type="SUPFAM" id="SSF160387">
    <property type="entry name" value="NosL/MerB-like"/>
    <property type="match status" value="1"/>
</dbReference>
<dbReference type="Pfam" id="PF03243">
    <property type="entry name" value="MerB"/>
    <property type="match status" value="1"/>
</dbReference>
<dbReference type="Gene3D" id="3.30.450.410">
    <property type="match status" value="1"/>
</dbReference>
<keyword evidence="2" id="KW-1185">Reference proteome</keyword>
<dbReference type="EMBL" id="NIOF01000003">
    <property type="protein sequence ID" value="OWQ91158.1"/>
    <property type="molecule type" value="Genomic_DNA"/>
</dbReference>
<dbReference type="RefSeq" id="WP_088384460.1">
    <property type="nucleotide sequence ID" value="NZ_NIOF01000003.1"/>
</dbReference>
<protein>
    <submittedName>
        <fullName evidence="1">Uncharacterized protein</fullName>
    </submittedName>
</protein>
<dbReference type="AlphaFoldDB" id="A0A246JF55"/>
<gene>
    <name evidence="1" type="ORF">CDN99_08185</name>
</gene>
<sequence length="61" mass="6865">MHPSLLGASRDIRGTFCRHVHFFASASTAEVWTGTHKHVTIVSVEEAFRLGQELSRRSLSR</sequence>
<evidence type="ECO:0000313" key="1">
    <source>
        <dbReference type="EMBL" id="OWQ91158.1"/>
    </source>
</evidence>
<comment type="caution">
    <text evidence="1">The sequence shown here is derived from an EMBL/GenBank/DDBJ whole genome shotgun (WGS) entry which is preliminary data.</text>
</comment>
<dbReference type="Proteomes" id="UP000197468">
    <property type="component" value="Unassembled WGS sequence"/>
</dbReference>
<dbReference type="InterPro" id="IPR053717">
    <property type="entry name" value="MerB_lyase_sf"/>
</dbReference>
<dbReference type="GO" id="GO:0018836">
    <property type="term" value="F:alkylmercury lyase activity"/>
    <property type="evidence" value="ECO:0007669"/>
    <property type="project" value="InterPro"/>
</dbReference>
<organism evidence="1 2">
    <name type="scientific">Roseateles aquatilis</name>
    <dbReference type="NCBI Taxonomy" id="431061"/>
    <lineage>
        <taxon>Bacteria</taxon>
        <taxon>Pseudomonadati</taxon>
        <taxon>Pseudomonadota</taxon>
        <taxon>Betaproteobacteria</taxon>
        <taxon>Burkholderiales</taxon>
        <taxon>Sphaerotilaceae</taxon>
        <taxon>Roseateles</taxon>
    </lineage>
</organism>
<evidence type="ECO:0000313" key="2">
    <source>
        <dbReference type="Proteomes" id="UP000197468"/>
    </source>
</evidence>
<name>A0A246JF55_9BURK</name>
<reference evidence="1 2" key="1">
    <citation type="journal article" date="2008" name="Int. J. Syst. Evol. Microbiol.">
        <title>Description of Roseateles aquatilis sp. nov. and Roseateles terrae sp. nov., in the class Betaproteobacteria, and emended description of the genus Roseateles.</title>
        <authorList>
            <person name="Gomila M."/>
            <person name="Bowien B."/>
            <person name="Falsen E."/>
            <person name="Moore E.R."/>
            <person name="Lalucat J."/>
        </authorList>
    </citation>
    <scope>NUCLEOTIDE SEQUENCE [LARGE SCALE GENOMIC DNA]</scope>
    <source>
        <strain evidence="1 2">CCUG 48205</strain>
    </source>
</reference>
<accession>A0A246JF55</accession>
<dbReference type="OrthoDB" id="7185309at2"/>
<dbReference type="InterPro" id="IPR004927">
    <property type="entry name" value="MerB"/>
</dbReference>